<reference evidence="3" key="1">
    <citation type="journal article" date="2020" name="bioRxiv">
        <title>Genomic and phenotypic heterogeneity of clinical isolates of the human pathogens Aspergillus fumigatus, Aspergillus lentulus and Aspergillus fumigatiaffinis.</title>
        <authorList>
            <person name="dos Santos R.A.C."/>
            <person name="Steenwyk J.L."/>
            <person name="Rivero-Menendez O."/>
            <person name="Mead M.E."/>
            <person name="Silva L.P."/>
            <person name="Bastos R.W."/>
            <person name="Alastruey-Izquierdo A."/>
            <person name="Goldman G.H."/>
            <person name="Rokas A."/>
        </authorList>
    </citation>
    <scope>NUCLEOTIDE SEQUENCE</scope>
    <source>
        <strain evidence="3">CNM-CM6805</strain>
    </source>
</reference>
<name>A0A8H4GJE6_9EURO</name>
<keyword evidence="4" id="KW-1185">Reference proteome</keyword>
<sequence>MAAYSGNFTNGRRPQATSSRNIAFLSIFAVLAGGYLAFRAQSPSKNEPLVSKKEVEAIILSLYFSIPHIHTFEGINPDSKDSITFHHTPDVSINACISHPAIVQHKPLLVFLHYWGGSSSTWYKLTSPDSPTSLCSAYPILAIDHRGWGKSTGPSQDNNTAYSISSMANDVALVLQQLASDQERKAILKHGFILIGYSMGAKVAMAILTTLPRDLLNCLRGLVLVAPAHPTPLLLPPEMQEQQKAAYETAESVRWDIEMVVRDSLQGSQLAKSVWPTYGTAEDVSDGLKRALEPMDKERLRGSILVGESDVVEPKDRVDKEVRRFFERSGIQVSMRTVPGVKHLLPLECPEVLRREISKF</sequence>
<reference evidence="3" key="2">
    <citation type="submission" date="2020-04" db="EMBL/GenBank/DDBJ databases">
        <authorList>
            <person name="Santos R.A.C."/>
            <person name="Steenwyk J.L."/>
            <person name="Rivero-Menendez O."/>
            <person name="Mead M.E."/>
            <person name="Silva L.P."/>
            <person name="Bastos R.W."/>
            <person name="Alastruey-Izquierdo A."/>
            <person name="Goldman G.H."/>
            <person name="Rokas A."/>
        </authorList>
    </citation>
    <scope>NUCLEOTIDE SEQUENCE</scope>
    <source>
        <strain evidence="3">CNM-CM6805</strain>
    </source>
</reference>
<dbReference type="EMBL" id="JAAAPX010000137">
    <property type="protein sequence ID" value="KAF4229164.1"/>
    <property type="molecule type" value="Genomic_DNA"/>
</dbReference>
<dbReference type="SUPFAM" id="SSF53474">
    <property type="entry name" value="alpha/beta-Hydrolases"/>
    <property type="match status" value="1"/>
</dbReference>
<dbReference type="PANTHER" id="PTHR43798:SF5">
    <property type="entry name" value="MONOACYLGLYCEROL LIPASE ABHD6"/>
    <property type="match status" value="1"/>
</dbReference>
<keyword evidence="1" id="KW-0472">Membrane</keyword>
<feature type="domain" description="AB hydrolase-1" evidence="2">
    <location>
        <begin position="109"/>
        <end position="354"/>
    </location>
</feature>
<comment type="caution">
    <text evidence="3">The sequence shown here is derived from an EMBL/GenBank/DDBJ whole genome shotgun (WGS) entry which is preliminary data.</text>
</comment>
<dbReference type="GO" id="GO:0046464">
    <property type="term" value="P:acylglycerol catabolic process"/>
    <property type="evidence" value="ECO:0007669"/>
    <property type="project" value="TreeGrafter"/>
</dbReference>
<dbReference type="InterPro" id="IPR050266">
    <property type="entry name" value="AB_hydrolase_sf"/>
</dbReference>
<dbReference type="Gene3D" id="3.40.50.1820">
    <property type="entry name" value="alpha/beta hydrolase"/>
    <property type="match status" value="1"/>
</dbReference>
<organism evidence="3 4">
    <name type="scientific">Aspergillus fumigatiaffinis</name>
    <dbReference type="NCBI Taxonomy" id="340414"/>
    <lineage>
        <taxon>Eukaryota</taxon>
        <taxon>Fungi</taxon>
        <taxon>Dikarya</taxon>
        <taxon>Ascomycota</taxon>
        <taxon>Pezizomycotina</taxon>
        <taxon>Eurotiomycetes</taxon>
        <taxon>Eurotiomycetidae</taxon>
        <taxon>Eurotiales</taxon>
        <taxon>Aspergillaceae</taxon>
        <taxon>Aspergillus</taxon>
        <taxon>Aspergillus subgen. Fumigati</taxon>
    </lineage>
</organism>
<keyword evidence="1" id="KW-0812">Transmembrane</keyword>
<evidence type="ECO:0000259" key="2">
    <source>
        <dbReference type="Pfam" id="PF12697"/>
    </source>
</evidence>
<feature type="transmembrane region" description="Helical" evidence="1">
    <location>
        <begin position="21"/>
        <end position="38"/>
    </location>
</feature>
<dbReference type="GO" id="GO:0016020">
    <property type="term" value="C:membrane"/>
    <property type="evidence" value="ECO:0007669"/>
    <property type="project" value="TreeGrafter"/>
</dbReference>
<evidence type="ECO:0000313" key="3">
    <source>
        <dbReference type="EMBL" id="KAF4229164.1"/>
    </source>
</evidence>
<evidence type="ECO:0000256" key="1">
    <source>
        <dbReference type="SAM" id="Phobius"/>
    </source>
</evidence>
<protein>
    <recommendedName>
        <fullName evidence="2">AB hydrolase-1 domain-containing protein</fullName>
    </recommendedName>
</protein>
<keyword evidence="1" id="KW-1133">Transmembrane helix</keyword>
<dbReference type="AlphaFoldDB" id="A0A8H4GJE6"/>
<dbReference type="GO" id="GO:0047372">
    <property type="term" value="F:monoacylglycerol lipase activity"/>
    <property type="evidence" value="ECO:0007669"/>
    <property type="project" value="TreeGrafter"/>
</dbReference>
<dbReference type="Pfam" id="PF12697">
    <property type="entry name" value="Abhydrolase_6"/>
    <property type="match status" value="1"/>
</dbReference>
<evidence type="ECO:0000313" key="4">
    <source>
        <dbReference type="Proteomes" id="UP000653565"/>
    </source>
</evidence>
<gene>
    <name evidence="3" type="ORF">CNMCM6805_001616</name>
</gene>
<proteinExistence type="predicted"/>
<dbReference type="Proteomes" id="UP000653565">
    <property type="component" value="Unassembled WGS sequence"/>
</dbReference>
<dbReference type="PANTHER" id="PTHR43798">
    <property type="entry name" value="MONOACYLGLYCEROL LIPASE"/>
    <property type="match status" value="1"/>
</dbReference>
<dbReference type="InterPro" id="IPR000073">
    <property type="entry name" value="AB_hydrolase_1"/>
</dbReference>
<accession>A0A8H4GJE6</accession>
<dbReference type="OrthoDB" id="2498029at2759"/>
<dbReference type="InterPro" id="IPR029058">
    <property type="entry name" value="AB_hydrolase_fold"/>
</dbReference>